<evidence type="ECO:0000256" key="8">
    <source>
        <dbReference type="SAM" id="Phobius"/>
    </source>
</evidence>
<dbReference type="GO" id="GO:0006884">
    <property type="term" value="P:cell volume homeostasis"/>
    <property type="evidence" value="ECO:0007669"/>
    <property type="project" value="TreeGrafter"/>
</dbReference>
<dbReference type="InterPro" id="IPR004841">
    <property type="entry name" value="AA-permease/SLC12A_dom"/>
</dbReference>
<feature type="compositionally biased region" description="Polar residues" evidence="7">
    <location>
        <begin position="743"/>
        <end position="754"/>
    </location>
</feature>
<accession>A0A1J9PBV3</accession>
<dbReference type="Gene3D" id="1.20.1740.10">
    <property type="entry name" value="Amino acid/polyamine transporter I"/>
    <property type="match status" value="1"/>
</dbReference>
<comment type="similarity">
    <text evidence="2">Belongs to the SLC12A transporter family.</text>
</comment>
<feature type="transmembrane region" description="Helical" evidence="8">
    <location>
        <begin position="268"/>
        <end position="289"/>
    </location>
</feature>
<keyword evidence="11" id="KW-1185">Reference proteome</keyword>
<organism evidence="10 11">
    <name type="scientific">Emergomyces pasteurianus Ep9510</name>
    <dbReference type="NCBI Taxonomy" id="1447872"/>
    <lineage>
        <taxon>Eukaryota</taxon>
        <taxon>Fungi</taxon>
        <taxon>Dikarya</taxon>
        <taxon>Ascomycota</taxon>
        <taxon>Pezizomycotina</taxon>
        <taxon>Eurotiomycetes</taxon>
        <taxon>Eurotiomycetidae</taxon>
        <taxon>Onygenales</taxon>
        <taxon>Ajellomycetaceae</taxon>
        <taxon>Emergomyces</taxon>
    </lineage>
</organism>
<feature type="region of interest" description="Disordered" evidence="7">
    <location>
        <begin position="1026"/>
        <end position="1233"/>
    </location>
</feature>
<reference evidence="10 11" key="1">
    <citation type="submission" date="2015-07" db="EMBL/GenBank/DDBJ databases">
        <title>Emmonsia species relationships and genome sequence.</title>
        <authorList>
            <consortium name="The Broad Institute Genomics Platform"/>
            <person name="Cuomo C.A."/>
            <person name="Munoz J.F."/>
            <person name="Imamovic A."/>
            <person name="Priest M.E."/>
            <person name="Young S."/>
            <person name="Clay O.K."/>
            <person name="McEwen J.G."/>
        </authorList>
    </citation>
    <scope>NUCLEOTIDE SEQUENCE [LARGE SCALE GENOMIC DNA]</scope>
    <source>
        <strain evidence="10 11">UAMH 9510</strain>
    </source>
</reference>
<feature type="region of interest" description="Disordered" evidence="7">
    <location>
        <begin position="736"/>
        <end position="761"/>
    </location>
</feature>
<feature type="compositionally biased region" description="Polar residues" evidence="7">
    <location>
        <begin position="1054"/>
        <end position="1064"/>
    </location>
</feature>
<feature type="transmembrane region" description="Helical" evidence="8">
    <location>
        <begin position="566"/>
        <end position="585"/>
    </location>
</feature>
<keyword evidence="4 8" id="KW-0812">Transmembrane</keyword>
<evidence type="ECO:0000256" key="5">
    <source>
        <dbReference type="ARBA" id="ARBA00022989"/>
    </source>
</evidence>
<evidence type="ECO:0000256" key="7">
    <source>
        <dbReference type="SAM" id="MobiDB-lite"/>
    </source>
</evidence>
<gene>
    <name evidence="10" type="ORF">AJ78_06106</name>
</gene>
<dbReference type="EMBL" id="LGRN01000300">
    <property type="protein sequence ID" value="OJD13434.1"/>
    <property type="molecule type" value="Genomic_DNA"/>
</dbReference>
<feature type="transmembrane region" description="Helical" evidence="8">
    <location>
        <begin position="434"/>
        <end position="454"/>
    </location>
</feature>
<dbReference type="GO" id="GO:0015379">
    <property type="term" value="F:potassium:chloride symporter activity"/>
    <property type="evidence" value="ECO:0007669"/>
    <property type="project" value="TreeGrafter"/>
</dbReference>
<dbReference type="Pfam" id="PF00324">
    <property type="entry name" value="AA_permease"/>
    <property type="match status" value="1"/>
</dbReference>
<feature type="compositionally biased region" description="Basic and acidic residues" evidence="7">
    <location>
        <begin position="1076"/>
        <end position="1086"/>
    </location>
</feature>
<feature type="transmembrane region" description="Helical" evidence="8">
    <location>
        <begin position="162"/>
        <end position="184"/>
    </location>
</feature>
<keyword evidence="3" id="KW-0813">Transport</keyword>
<proteinExistence type="inferred from homology"/>
<feature type="region of interest" description="Disordered" evidence="7">
    <location>
        <begin position="113"/>
        <end position="137"/>
    </location>
</feature>
<dbReference type="GO" id="GO:0034486">
    <property type="term" value="P:vacuolar transmembrane transport"/>
    <property type="evidence" value="ECO:0007669"/>
    <property type="project" value="TreeGrafter"/>
</dbReference>
<sequence>MAETRDAGHRGPRKRPIFAARSAEAAGSGFDTETQANEIHIHSGPQSTAPESRPYGPLTSTSPPQAGGRGFTSSFFGSWGKKTTHGSGIEADVEQQRSPGVVVMRRTSVAHQNPRNIDFLDRKEKGDQRTGASDGSSKLGSFSGVFVPTTLNVLSILMFLRFGFILGQAGVLGILGMLAASYLINLLTTMSISAIATNGTVRGGGAYYLISRSLGPEFGGSIGIVFYIGFVLNTGMNAVGLIDCLIQSFGSVSGKWSQFLLEGFWWTYLWATIVLVLCTGICLAGSAIFSRASNGLLVILLVATFSIPVSALMMEPFKNKALGIEFTGFSSKTFVENLLPRLTKGAAGSQIRGRETFQDLFGILFPATGGIFAGASMSGDLKNPSKSIPKGTLCGLGVTLFTYTVVILAMASSITRKSLYNDVNIIQDTNSSGILILLGEFATSFFSSLMGVIGSAKLLQAIARDTLIPGLTVFGQGTAKHDEPTNAILFTFVVAQITMLFDINQIASFITMTYLMTFLVTNLACFLLKIGSAPNFRPSFHYFNSWTALFGTVISGVTMFFVDGVYASGCVFILVLLFLLIHYTTPPKSWGDVSQSLIYHQVRKYLLRLRPEHVKFWRPQILLFVNDFDSQYKMIHFCNSLKKGGLFVLGHVIVADDFASAVPDARREQASWTKFIEFSKVKAFINISIAPTAEWGIRNIALNSGLGGMRPNIVIIDEFRKNQLVAETPFASRLSRSSISKSTNAQNGNENPDASSDRPETCRADHKMSVQSYLTVLEDLLFKLRINVAVAKGFDELELPAAKGGNTKTYIDLWPIQMSAEIATDGASKKNLLTMNFDTYTLILQLGCILNTVPSWKKSYRLRVAVFVEYETDVEEERRRVATLLEKLRIEAKVLVFWLASGSLKSYQIIVNGDESGIDQESIDAVDRALKDEDWWQDVRRFRAGYVSSPQKGSKLGQQVSKLLGAAPKWPTSSFQHGRHRGNGSRFDGLRKLIENSKRGRSSSFGAMGFSLGLQTQHLLETMVDYHSDGSSGSSSDDSDFEPYFSDGDDGGENFSSTGQPSKSNVEDAAAASKTSSDEMRQETRSSLHKSKQQKARHVLPRASTESAVADESSLSDSEVESLRRHGPTITTTDEDGPPSSTTANRPPITRSASSNRFSSSPIPATRVADKEDVGPSIMFASSPPRDRLTAGPSAPRESIYSRQPVADTTASPSDTPENSSPRSNNPSQRAIPLSFNDLPCRAQHLILNELIKSHSHKTAVTFTTLPSPIEGTWRDTAASESYVSDLDLMCDGLPPCLLVHSNSMTVTMNL</sequence>
<evidence type="ECO:0000256" key="3">
    <source>
        <dbReference type="ARBA" id="ARBA00022448"/>
    </source>
</evidence>
<keyword evidence="6 8" id="KW-0472">Membrane</keyword>
<dbReference type="OrthoDB" id="2020542at2759"/>
<dbReference type="PANTHER" id="PTHR11827:SF72">
    <property type="entry name" value="GH08340P"/>
    <property type="match status" value="1"/>
</dbReference>
<keyword evidence="5 8" id="KW-1133">Transmembrane helix</keyword>
<feature type="transmembrane region" description="Helical" evidence="8">
    <location>
        <begin position="540"/>
        <end position="560"/>
    </location>
</feature>
<feature type="compositionally biased region" description="Low complexity" evidence="7">
    <location>
        <begin position="1152"/>
        <end position="1161"/>
    </location>
</feature>
<feature type="transmembrane region" description="Helical" evidence="8">
    <location>
        <begin position="360"/>
        <end position="381"/>
    </location>
</feature>
<dbReference type="GO" id="GO:0055075">
    <property type="term" value="P:potassium ion homeostasis"/>
    <property type="evidence" value="ECO:0007669"/>
    <property type="project" value="TreeGrafter"/>
</dbReference>
<comment type="caution">
    <text evidence="10">The sequence shown here is derived from an EMBL/GenBank/DDBJ whole genome shotgun (WGS) entry which is preliminary data.</text>
</comment>
<feature type="region of interest" description="Disordered" evidence="7">
    <location>
        <begin position="1"/>
        <end position="77"/>
    </location>
</feature>
<evidence type="ECO:0000313" key="10">
    <source>
        <dbReference type="EMBL" id="OJD13434.1"/>
    </source>
</evidence>
<dbReference type="InterPro" id="IPR004842">
    <property type="entry name" value="SLC12A_fam"/>
</dbReference>
<dbReference type="FunFam" id="1.20.1740.10:FF:000013">
    <property type="entry name" value="Solute carrier family 12 member"/>
    <property type="match status" value="1"/>
</dbReference>
<dbReference type="PANTHER" id="PTHR11827">
    <property type="entry name" value="SOLUTE CARRIER FAMILY 12, CATION COTRANSPORTERS"/>
    <property type="match status" value="1"/>
</dbReference>
<feature type="region of interest" description="Disordered" evidence="7">
    <location>
        <begin position="970"/>
        <end position="989"/>
    </location>
</feature>
<evidence type="ECO:0000259" key="9">
    <source>
        <dbReference type="Pfam" id="PF00324"/>
    </source>
</evidence>
<evidence type="ECO:0000256" key="1">
    <source>
        <dbReference type="ARBA" id="ARBA00004141"/>
    </source>
</evidence>
<feature type="domain" description="Amino acid permease/ SLC12A" evidence="9">
    <location>
        <begin position="145"/>
        <end position="622"/>
    </location>
</feature>
<feature type="transmembrane region" description="Helical" evidence="8">
    <location>
        <begin position="509"/>
        <end position="528"/>
    </location>
</feature>
<dbReference type="Proteomes" id="UP000182235">
    <property type="component" value="Unassembled WGS sequence"/>
</dbReference>
<feature type="compositionally biased region" description="Basic and acidic residues" evidence="7">
    <location>
        <begin position="118"/>
        <end position="128"/>
    </location>
</feature>
<name>A0A1J9PBV3_9EURO</name>
<feature type="compositionally biased region" description="Polar residues" evidence="7">
    <location>
        <begin position="1207"/>
        <end position="1216"/>
    </location>
</feature>
<feature type="transmembrane region" description="Helical" evidence="8">
    <location>
        <begin position="393"/>
        <end position="414"/>
    </location>
</feature>
<evidence type="ECO:0000256" key="2">
    <source>
        <dbReference type="ARBA" id="ARBA00010593"/>
    </source>
</evidence>
<feature type="compositionally biased region" description="Low complexity" evidence="7">
    <location>
        <begin position="1217"/>
        <end position="1228"/>
    </location>
</feature>
<feature type="compositionally biased region" description="Acidic residues" evidence="7">
    <location>
        <begin position="1037"/>
        <end position="1052"/>
    </location>
</feature>
<evidence type="ECO:0000256" key="4">
    <source>
        <dbReference type="ARBA" id="ARBA00022692"/>
    </source>
</evidence>
<comment type="subcellular location">
    <subcellularLocation>
        <location evidence="1">Membrane</location>
        <topology evidence="1">Multi-pass membrane protein</topology>
    </subcellularLocation>
</comment>
<feature type="compositionally biased region" description="Basic residues" evidence="7">
    <location>
        <begin position="1087"/>
        <end position="1100"/>
    </location>
</feature>
<feature type="transmembrane region" description="Helical" evidence="8">
    <location>
        <begin position="296"/>
        <end position="314"/>
    </location>
</feature>
<feature type="compositionally biased region" description="Low complexity" evidence="7">
    <location>
        <begin position="1106"/>
        <end position="1117"/>
    </location>
</feature>
<evidence type="ECO:0000313" key="11">
    <source>
        <dbReference type="Proteomes" id="UP000182235"/>
    </source>
</evidence>
<dbReference type="VEuPathDB" id="FungiDB:AJ78_06106"/>
<protein>
    <recommendedName>
        <fullName evidence="9">Amino acid permease/ SLC12A domain-containing protein</fullName>
    </recommendedName>
</protein>
<evidence type="ECO:0000256" key="6">
    <source>
        <dbReference type="ARBA" id="ARBA00023136"/>
    </source>
</evidence>
<dbReference type="STRING" id="1447872.A0A1J9PBV3"/>
<dbReference type="GO" id="GO:0005774">
    <property type="term" value="C:vacuolar membrane"/>
    <property type="evidence" value="ECO:0007669"/>
    <property type="project" value="TreeGrafter"/>
</dbReference>
<dbReference type="GO" id="GO:0055064">
    <property type="term" value="P:chloride ion homeostasis"/>
    <property type="evidence" value="ECO:0007669"/>
    <property type="project" value="TreeGrafter"/>
</dbReference>